<protein>
    <submittedName>
        <fullName evidence="1">Uncharacterized protein</fullName>
    </submittedName>
</protein>
<sequence>MARITSRSNPFTLMMNPEVVLAAIERSERLGQLNRRICRPLDRPVLRAVIGSEVTADDDDESGEPDLQ</sequence>
<evidence type="ECO:0000313" key="1">
    <source>
        <dbReference type="EMBL" id="NHK98456.1"/>
    </source>
</evidence>
<gene>
    <name evidence="1" type="ORF">G7087_08735</name>
</gene>
<evidence type="ECO:0000313" key="2">
    <source>
        <dbReference type="Proteomes" id="UP000802098"/>
    </source>
</evidence>
<keyword evidence="2" id="KW-1185">Reference proteome</keyword>
<accession>A0ABX0HXY0</accession>
<dbReference type="RefSeq" id="WP_081467607.1">
    <property type="nucleotide sequence ID" value="NZ_JAAOCD010000003.1"/>
</dbReference>
<dbReference type="EMBL" id="JAAOCD010000003">
    <property type="protein sequence ID" value="NHK98456.1"/>
    <property type="molecule type" value="Genomic_DNA"/>
</dbReference>
<reference evidence="1 2" key="1">
    <citation type="submission" date="2020-03" db="EMBL/GenBank/DDBJ databases">
        <title>Rubrivivax benzoatilyticus JA2 (sequenced after 10 years sub-culturing).</title>
        <authorList>
            <person name="Gupta D."/>
            <person name="Chintalapati S."/>
            <person name="Chintalapati V.R."/>
        </authorList>
    </citation>
    <scope>NUCLEOTIDE SEQUENCE [LARGE SCALE GENOMIC DNA]</scope>
    <source>
        <strain evidence="1 2">JA2-Mal</strain>
    </source>
</reference>
<proteinExistence type="predicted"/>
<dbReference type="Proteomes" id="UP000802098">
    <property type="component" value="Unassembled WGS sequence"/>
</dbReference>
<name>A0ABX0HXY0_9BURK</name>
<comment type="caution">
    <text evidence="1">The sequence shown here is derived from an EMBL/GenBank/DDBJ whole genome shotgun (WGS) entry which is preliminary data.</text>
</comment>
<organism evidence="1 2">
    <name type="scientific">Rubrivivax benzoatilyticus</name>
    <dbReference type="NCBI Taxonomy" id="316997"/>
    <lineage>
        <taxon>Bacteria</taxon>
        <taxon>Pseudomonadati</taxon>
        <taxon>Pseudomonadota</taxon>
        <taxon>Betaproteobacteria</taxon>
        <taxon>Burkholderiales</taxon>
        <taxon>Sphaerotilaceae</taxon>
        <taxon>Rubrivivax</taxon>
    </lineage>
</organism>